<sequence>MPGAMILGAMLALSDCDFVNFEEVNNKELYGHPSRESKGKCSSSNYSVQLNVNQRVHDRYLKFGLLPALYQIKASIFPSISSFFPSFPSHFPSNIYIHIFTIGVGFIMSVTNVLMRRGTELAVTHMQSGKPEHKEPNGGLMALFAITAILIGLAFWAVEYTYGMVISTLAAVEDTNPDIYVRITPNPDTTKPTDEEDPELVGVTLPKPITSKLRTTVKHLRSRAGYWSRFRGMGMFVAYTAARGFLSSFIPVPTTSYLGQFIVQSVLSVLLATWQMAWVHIVISEPSPKRFYQRIPSYKTWIKIAPAAALQDVLTAAAFFVPMAVANFAGWLDVAGDQEVPPIVAIYRFMGVSVIPAILAFLISMPARVIFVRVAASMLPEEDETIVPFDRSFGGKVSPAITGGSGKIGLMDAWTTFDWAARVRFAKVIGKTFAMEVALGIFATLVLGGQAFWIYNTAKPVDSDAPGMQISWE</sequence>
<keyword evidence="1" id="KW-0812">Transmembrane</keyword>
<feature type="chain" id="PRO_5007100680" evidence="2">
    <location>
        <begin position="17"/>
        <end position="473"/>
    </location>
</feature>
<evidence type="ECO:0000256" key="1">
    <source>
        <dbReference type="SAM" id="Phobius"/>
    </source>
</evidence>
<organism evidence="3 4">
    <name type="scientific">Penicillium freii</name>
    <dbReference type="NCBI Taxonomy" id="48697"/>
    <lineage>
        <taxon>Eukaryota</taxon>
        <taxon>Fungi</taxon>
        <taxon>Dikarya</taxon>
        <taxon>Ascomycota</taxon>
        <taxon>Pezizomycotina</taxon>
        <taxon>Eurotiomycetes</taxon>
        <taxon>Eurotiomycetidae</taxon>
        <taxon>Eurotiales</taxon>
        <taxon>Aspergillaceae</taxon>
        <taxon>Penicillium</taxon>
    </lineage>
</organism>
<keyword evidence="1" id="KW-0472">Membrane</keyword>
<feature type="transmembrane region" description="Helical" evidence="1">
    <location>
        <begin position="345"/>
        <end position="363"/>
    </location>
</feature>
<proteinExistence type="predicted"/>
<accession>A0A101MKP2</accession>
<protein>
    <submittedName>
        <fullName evidence="3">Uncharacterized protein</fullName>
    </submittedName>
</protein>
<feature type="transmembrane region" description="Helical" evidence="1">
    <location>
        <begin position="136"/>
        <end position="158"/>
    </location>
</feature>
<feature type="transmembrane region" description="Helical" evidence="1">
    <location>
        <begin position="304"/>
        <end position="325"/>
    </location>
</feature>
<gene>
    <name evidence="3" type="ORF">ACN42_g4798</name>
</gene>
<evidence type="ECO:0000313" key="4">
    <source>
        <dbReference type="Proteomes" id="UP000055045"/>
    </source>
</evidence>
<reference evidence="3 4" key="1">
    <citation type="submission" date="2015-10" db="EMBL/GenBank/DDBJ databases">
        <title>Genome sequencing of Penicillium freii.</title>
        <authorList>
            <person name="Nguyen H.D."/>
            <person name="Visagie C.M."/>
            <person name="Seifert K.A."/>
        </authorList>
    </citation>
    <scope>NUCLEOTIDE SEQUENCE [LARGE SCALE GENOMIC DNA]</scope>
    <source>
        <strain evidence="3 4">DAOM 242723</strain>
    </source>
</reference>
<dbReference type="AlphaFoldDB" id="A0A101MKP2"/>
<dbReference type="EMBL" id="LLXE01000105">
    <property type="protein sequence ID" value="KUM62278.1"/>
    <property type="molecule type" value="Genomic_DNA"/>
</dbReference>
<name>A0A101MKP2_PENFR</name>
<evidence type="ECO:0000313" key="3">
    <source>
        <dbReference type="EMBL" id="KUM62278.1"/>
    </source>
</evidence>
<feature type="transmembrane region" description="Helical" evidence="1">
    <location>
        <begin position="433"/>
        <end position="455"/>
    </location>
</feature>
<dbReference type="Proteomes" id="UP000055045">
    <property type="component" value="Unassembled WGS sequence"/>
</dbReference>
<comment type="caution">
    <text evidence="3">The sequence shown here is derived from an EMBL/GenBank/DDBJ whole genome shotgun (WGS) entry which is preliminary data.</text>
</comment>
<evidence type="ECO:0000256" key="2">
    <source>
        <dbReference type="SAM" id="SignalP"/>
    </source>
</evidence>
<feature type="signal peptide" evidence="2">
    <location>
        <begin position="1"/>
        <end position="16"/>
    </location>
</feature>
<keyword evidence="2" id="KW-0732">Signal</keyword>
<keyword evidence="1" id="KW-1133">Transmembrane helix</keyword>
<feature type="transmembrane region" description="Helical" evidence="1">
    <location>
        <begin position="261"/>
        <end position="283"/>
    </location>
</feature>
<keyword evidence="4" id="KW-1185">Reference proteome</keyword>
<dbReference type="STRING" id="48697.A0A101MKP2"/>
<feature type="transmembrane region" description="Helical" evidence="1">
    <location>
        <begin position="95"/>
        <end position="115"/>
    </location>
</feature>